<dbReference type="FunCoup" id="E3MQR9">
    <property type="interactions" value="1160"/>
</dbReference>
<dbReference type="OrthoDB" id="5799306at2759"/>
<organism evidence="4">
    <name type="scientific">Caenorhabditis remanei</name>
    <name type="common">Caenorhabditis vulgaris</name>
    <dbReference type="NCBI Taxonomy" id="31234"/>
    <lineage>
        <taxon>Eukaryota</taxon>
        <taxon>Metazoa</taxon>
        <taxon>Ecdysozoa</taxon>
        <taxon>Nematoda</taxon>
        <taxon>Chromadorea</taxon>
        <taxon>Rhabditida</taxon>
        <taxon>Rhabditina</taxon>
        <taxon>Rhabditomorpha</taxon>
        <taxon>Rhabditoidea</taxon>
        <taxon>Rhabditidae</taxon>
        <taxon>Peloderinae</taxon>
        <taxon>Caenorhabditis</taxon>
    </lineage>
</organism>
<feature type="region of interest" description="Disordered" evidence="1">
    <location>
        <begin position="1"/>
        <end position="37"/>
    </location>
</feature>
<dbReference type="Gene3D" id="2.170.270.10">
    <property type="entry name" value="SET domain"/>
    <property type="match status" value="1"/>
</dbReference>
<dbReference type="HOGENOM" id="CLU_069702_0_0_1"/>
<evidence type="ECO:0000313" key="4">
    <source>
        <dbReference type="Proteomes" id="UP000008281"/>
    </source>
</evidence>
<protein>
    <submittedName>
        <fullName evidence="3">CRE-SET-22 protein</fullName>
    </submittedName>
</protein>
<accession>E3MQR9</accession>
<keyword evidence="4" id="KW-1185">Reference proteome</keyword>
<dbReference type="InterPro" id="IPR046341">
    <property type="entry name" value="SET_dom_sf"/>
</dbReference>
<dbReference type="OMA" id="ECGRDRM"/>
<dbReference type="InParanoid" id="E3MQR9"/>
<dbReference type="Proteomes" id="UP000008281">
    <property type="component" value="Unassembled WGS sequence"/>
</dbReference>
<dbReference type="STRING" id="31234.E3MQR9"/>
<gene>
    <name evidence="3" type="primary">Cre-set-22</name>
    <name evidence="3" type="ORF">CRE_12832</name>
</gene>
<evidence type="ECO:0000259" key="2">
    <source>
        <dbReference type="PROSITE" id="PS50280"/>
    </source>
</evidence>
<dbReference type="InterPro" id="IPR001214">
    <property type="entry name" value="SET_dom"/>
</dbReference>
<sequence>MARKRYLPTPSYDNGDSDDQEGGKNDRFNHSVTESPSDITNMYGTHLLTKDDFSEQVLKNIAVDNDILKTLCVTRVSHRIRRLLRHFGNTAGAEEIIFLANQKCRENPCTQILPLPKFSASFPNTFKQGLFATRAIREGEFVLAPVPVLLTSPEECGRDVMGVSLPNIILYGGLHSDFQQYEIIAPPESRKRKRNTESFMYRRKIRALEAKYGSDLPEPQQKYCSDDEENQTKTAYDKYDICIDVTNSSDEMKAIRRNCLPNCAVRYVILHQRMEVFITAQSNIQAHEEVHNFTNFRLKNSQTFS</sequence>
<name>E3MQR9_CAERE</name>
<dbReference type="eggNOG" id="ENOG502TH6P">
    <property type="taxonomic scope" value="Eukaryota"/>
</dbReference>
<dbReference type="AlphaFoldDB" id="E3MQR9"/>
<dbReference type="SUPFAM" id="SSF82199">
    <property type="entry name" value="SET domain"/>
    <property type="match status" value="1"/>
</dbReference>
<dbReference type="EMBL" id="DS268467">
    <property type="protein sequence ID" value="EFP07106.1"/>
    <property type="molecule type" value="Genomic_DNA"/>
</dbReference>
<dbReference type="Pfam" id="PF00856">
    <property type="entry name" value="SET"/>
    <property type="match status" value="1"/>
</dbReference>
<dbReference type="PROSITE" id="PS50280">
    <property type="entry name" value="SET"/>
    <property type="match status" value="1"/>
</dbReference>
<evidence type="ECO:0000313" key="3">
    <source>
        <dbReference type="EMBL" id="EFP07106.1"/>
    </source>
</evidence>
<dbReference type="SMART" id="SM00317">
    <property type="entry name" value="SET"/>
    <property type="match status" value="1"/>
</dbReference>
<reference evidence="3" key="1">
    <citation type="submission" date="2007-07" db="EMBL/GenBank/DDBJ databases">
        <title>PCAP assembly of the Caenorhabditis remanei genome.</title>
        <authorList>
            <consortium name="The Caenorhabditis remanei Sequencing Consortium"/>
            <person name="Wilson R.K."/>
        </authorList>
    </citation>
    <scope>NUCLEOTIDE SEQUENCE [LARGE SCALE GENOMIC DNA]</scope>
    <source>
        <strain evidence="3">PB4641</strain>
    </source>
</reference>
<proteinExistence type="predicted"/>
<evidence type="ECO:0000256" key="1">
    <source>
        <dbReference type="SAM" id="MobiDB-lite"/>
    </source>
</evidence>
<feature type="domain" description="SET" evidence="2">
    <location>
        <begin position="114"/>
        <end position="295"/>
    </location>
</feature>